<keyword evidence="3" id="KW-1185">Reference proteome</keyword>
<evidence type="ECO:0000313" key="3">
    <source>
        <dbReference type="Proteomes" id="UP001279410"/>
    </source>
</evidence>
<dbReference type="GO" id="GO:0003730">
    <property type="term" value="F:mRNA 3'-UTR binding"/>
    <property type="evidence" value="ECO:0007669"/>
    <property type="project" value="TreeGrafter"/>
</dbReference>
<evidence type="ECO:0000313" key="2">
    <source>
        <dbReference type="EMBL" id="GLD63945.1"/>
    </source>
</evidence>
<dbReference type="PANTHER" id="PTHR46669">
    <property type="entry name" value="LEUCINE-RICH PPR MOTIF-CONTAINING PROTEIN, MITOCHONDRIAL"/>
    <property type="match status" value="1"/>
</dbReference>
<dbReference type="GO" id="GO:0005739">
    <property type="term" value="C:mitochondrion"/>
    <property type="evidence" value="ECO:0007669"/>
    <property type="project" value="TreeGrafter"/>
</dbReference>
<feature type="region of interest" description="Disordered" evidence="1">
    <location>
        <begin position="1"/>
        <end position="33"/>
    </location>
</feature>
<proteinExistence type="predicted"/>
<evidence type="ECO:0000256" key="1">
    <source>
        <dbReference type="SAM" id="MobiDB-lite"/>
    </source>
</evidence>
<dbReference type="Proteomes" id="UP001279410">
    <property type="component" value="Unassembled WGS sequence"/>
</dbReference>
<accession>A0AAD3RDG8</accession>
<dbReference type="Pfam" id="PF01535">
    <property type="entry name" value="PPR"/>
    <property type="match status" value="1"/>
</dbReference>
<reference evidence="2" key="1">
    <citation type="submission" date="2022-08" db="EMBL/GenBank/DDBJ databases">
        <title>Genome sequencing of akame (Lates japonicus).</title>
        <authorList>
            <person name="Hashiguchi Y."/>
            <person name="Takahashi H."/>
        </authorList>
    </citation>
    <scope>NUCLEOTIDE SEQUENCE</scope>
    <source>
        <strain evidence="2">Kochi</strain>
    </source>
</reference>
<sequence>MPLPGPDGGMGRGRKDEEEHGRFGGRGGLRGGGLKEERMMAEKGWAHLVTFPSLSQDETNNWEKAEAVWTKMQEENVIPRERTQRMLADILRNNGQEVPFDIPETWYEQAGTTQKDMAVAESATTLQTRLLALCKRGNTKEAFGLLTKIDKNGVALGPAPYDHLIRALLAKGDIDDAMVVKD</sequence>
<name>A0AAD3RDG8_LATJO</name>
<feature type="compositionally biased region" description="Gly residues" evidence="1">
    <location>
        <begin position="1"/>
        <end position="11"/>
    </location>
</feature>
<organism evidence="2 3">
    <name type="scientific">Lates japonicus</name>
    <name type="common">Japanese lates</name>
    <dbReference type="NCBI Taxonomy" id="270547"/>
    <lineage>
        <taxon>Eukaryota</taxon>
        <taxon>Metazoa</taxon>
        <taxon>Chordata</taxon>
        <taxon>Craniata</taxon>
        <taxon>Vertebrata</taxon>
        <taxon>Euteleostomi</taxon>
        <taxon>Actinopterygii</taxon>
        <taxon>Neopterygii</taxon>
        <taxon>Teleostei</taxon>
        <taxon>Neoteleostei</taxon>
        <taxon>Acanthomorphata</taxon>
        <taxon>Carangaria</taxon>
        <taxon>Carangaria incertae sedis</taxon>
        <taxon>Centropomidae</taxon>
        <taxon>Lates</taxon>
    </lineage>
</organism>
<comment type="caution">
    <text evidence="2">The sequence shown here is derived from an EMBL/GenBank/DDBJ whole genome shotgun (WGS) entry which is preliminary data.</text>
</comment>
<protein>
    <submittedName>
        <fullName evidence="2">Leucine-rich PPR motif-containing protein, mitochondrial</fullName>
    </submittedName>
</protein>
<dbReference type="AlphaFoldDB" id="A0AAD3RDG8"/>
<feature type="non-terminal residue" evidence="2">
    <location>
        <position position="182"/>
    </location>
</feature>
<dbReference type="InterPro" id="IPR011990">
    <property type="entry name" value="TPR-like_helical_dom_sf"/>
</dbReference>
<dbReference type="InterPro" id="IPR033490">
    <property type="entry name" value="LRP130"/>
</dbReference>
<dbReference type="PANTHER" id="PTHR46669:SF1">
    <property type="entry name" value="LEUCINE-RICH PPR MOTIF-CONTAINING PROTEIN, MITOCHONDRIAL"/>
    <property type="match status" value="1"/>
</dbReference>
<feature type="compositionally biased region" description="Basic and acidic residues" evidence="1">
    <location>
        <begin position="13"/>
        <end position="22"/>
    </location>
</feature>
<dbReference type="EMBL" id="BRZM01000065">
    <property type="protein sequence ID" value="GLD63945.1"/>
    <property type="molecule type" value="Genomic_DNA"/>
</dbReference>
<gene>
    <name evidence="2" type="ORF">AKAME5_001551600</name>
</gene>
<dbReference type="GO" id="GO:0070129">
    <property type="term" value="P:regulation of mitochondrial translation"/>
    <property type="evidence" value="ECO:0007669"/>
    <property type="project" value="TreeGrafter"/>
</dbReference>
<dbReference type="GO" id="GO:0005634">
    <property type="term" value="C:nucleus"/>
    <property type="evidence" value="ECO:0007669"/>
    <property type="project" value="TreeGrafter"/>
</dbReference>
<dbReference type="InterPro" id="IPR002885">
    <property type="entry name" value="PPR_rpt"/>
</dbReference>
<dbReference type="Gene3D" id="1.25.40.10">
    <property type="entry name" value="Tetratricopeptide repeat domain"/>
    <property type="match status" value="1"/>
</dbReference>